<evidence type="ECO:0000313" key="1">
    <source>
        <dbReference type="EMBL" id="RNA15851.1"/>
    </source>
</evidence>
<gene>
    <name evidence="1" type="ORF">BpHYR1_045375</name>
</gene>
<keyword evidence="2" id="KW-1185">Reference proteome</keyword>
<protein>
    <submittedName>
        <fullName evidence="1">Uncharacterized protein</fullName>
    </submittedName>
</protein>
<proteinExistence type="predicted"/>
<organism evidence="1 2">
    <name type="scientific">Brachionus plicatilis</name>
    <name type="common">Marine rotifer</name>
    <name type="synonym">Brachionus muelleri</name>
    <dbReference type="NCBI Taxonomy" id="10195"/>
    <lineage>
        <taxon>Eukaryota</taxon>
        <taxon>Metazoa</taxon>
        <taxon>Spiralia</taxon>
        <taxon>Gnathifera</taxon>
        <taxon>Rotifera</taxon>
        <taxon>Eurotatoria</taxon>
        <taxon>Monogononta</taxon>
        <taxon>Pseudotrocha</taxon>
        <taxon>Ploima</taxon>
        <taxon>Brachionidae</taxon>
        <taxon>Brachionus</taxon>
    </lineage>
</organism>
<reference evidence="1 2" key="1">
    <citation type="journal article" date="2018" name="Sci. Rep.">
        <title>Genomic signatures of local adaptation to the degree of environmental predictability in rotifers.</title>
        <authorList>
            <person name="Franch-Gras L."/>
            <person name="Hahn C."/>
            <person name="Garcia-Roger E.M."/>
            <person name="Carmona M.J."/>
            <person name="Serra M."/>
            <person name="Gomez A."/>
        </authorList>
    </citation>
    <scope>NUCLEOTIDE SEQUENCE [LARGE SCALE GENOMIC DNA]</scope>
    <source>
        <strain evidence="1">HYR1</strain>
    </source>
</reference>
<comment type="caution">
    <text evidence="1">The sequence shown here is derived from an EMBL/GenBank/DDBJ whole genome shotgun (WGS) entry which is preliminary data.</text>
</comment>
<accession>A0A3M7QXL9</accession>
<dbReference type="Proteomes" id="UP000276133">
    <property type="component" value="Unassembled WGS sequence"/>
</dbReference>
<dbReference type="AlphaFoldDB" id="A0A3M7QXL9"/>
<dbReference type="EMBL" id="REGN01004871">
    <property type="protein sequence ID" value="RNA15851.1"/>
    <property type="molecule type" value="Genomic_DNA"/>
</dbReference>
<evidence type="ECO:0000313" key="2">
    <source>
        <dbReference type="Proteomes" id="UP000276133"/>
    </source>
</evidence>
<sequence length="76" mass="9011">MAVFRGNKFLFYIIEINAFQIIIKEKLNFCKKRAGLAKENIFKNSEFPLQKIRQSSQFFLQPEQTQQTLIQIATLR</sequence>
<name>A0A3M7QXL9_BRAPC</name>